<dbReference type="PANTHER" id="PTHR10039:SF5">
    <property type="entry name" value="NACHT DOMAIN-CONTAINING PROTEIN"/>
    <property type="match status" value="1"/>
</dbReference>
<feature type="domain" description="Nephrocystin 3-like N-terminal" evidence="2">
    <location>
        <begin position="274"/>
        <end position="461"/>
    </location>
</feature>
<evidence type="ECO:0008006" key="6">
    <source>
        <dbReference type="Google" id="ProtNLM"/>
    </source>
</evidence>
<evidence type="ECO:0000259" key="2">
    <source>
        <dbReference type="Pfam" id="PF24883"/>
    </source>
</evidence>
<keyword evidence="5" id="KW-1185">Reference proteome</keyword>
<accession>A0A9P8VNE5</accession>
<organism evidence="4 5">
    <name type="scientific">Thelonectria olida</name>
    <dbReference type="NCBI Taxonomy" id="1576542"/>
    <lineage>
        <taxon>Eukaryota</taxon>
        <taxon>Fungi</taxon>
        <taxon>Dikarya</taxon>
        <taxon>Ascomycota</taxon>
        <taxon>Pezizomycotina</taxon>
        <taxon>Sordariomycetes</taxon>
        <taxon>Hypocreomycetidae</taxon>
        <taxon>Hypocreales</taxon>
        <taxon>Nectriaceae</taxon>
        <taxon>Thelonectria</taxon>
    </lineage>
</organism>
<protein>
    <recommendedName>
        <fullName evidence="6">NACHT domain-containing protein</fullName>
    </recommendedName>
</protein>
<dbReference type="PANTHER" id="PTHR10039">
    <property type="entry name" value="AMELOGENIN"/>
    <property type="match status" value="1"/>
</dbReference>
<dbReference type="EMBL" id="JAGPYM010000182">
    <property type="protein sequence ID" value="KAH6866015.1"/>
    <property type="molecule type" value="Genomic_DNA"/>
</dbReference>
<dbReference type="Proteomes" id="UP000777438">
    <property type="component" value="Unassembled WGS sequence"/>
</dbReference>
<dbReference type="InterPro" id="IPR056884">
    <property type="entry name" value="NPHP3-like_N"/>
</dbReference>
<comment type="caution">
    <text evidence="4">The sequence shown here is derived from an EMBL/GenBank/DDBJ whole genome shotgun (WGS) entry which is preliminary data.</text>
</comment>
<feature type="domain" description="DUF7791" evidence="3">
    <location>
        <begin position="570"/>
        <end position="709"/>
    </location>
</feature>
<evidence type="ECO:0000259" key="3">
    <source>
        <dbReference type="Pfam" id="PF25053"/>
    </source>
</evidence>
<dbReference type="Pfam" id="PF25053">
    <property type="entry name" value="DUF7791"/>
    <property type="match status" value="1"/>
</dbReference>
<dbReference type="InterPro" id="IPR027417">
    <property type="entry name" value="P-loop_NTPase"/>
</dbReference>
<evidence type="ECO:0000313" key="5">
    <source>
        <dbReference type="Proteomes" id="UP000777438"/>
    </source>
</evidence>
<evidence type="ECO:0000256" key="1">
    <source>
        <dbReference type="ARBA" id="ARBA00022737"/>
    </source>
</evidence>
<dbReference type="AlphaFoldDB" id="A0A9P8VNE5"/>
<dbReference type="OrthoDB" id="443402at2759"/>
<dbReference type="InterPro" id="IPR056693">
    <property type="entry name" value="DUF7791"/>
</dbReference>
<dbReference type="SUPFAM" id="SSF52540">
    <property type="entry name" value="P-loop containing nucleoside triphosphate hydrolases"/>
    <property type="match status" value="1"/>
</dbReference>
<sequence length="1012" mass="113374">MAEAFSLAAGILQVVDFGAAYLTTARNLYKSGKDGAENLSDLQAFASNLEKVLDTLRKHSQNADGVAGSPNDSALAKECAATLEDMLDKLRRIKLSSKGRRRDAAIDAFTMLWNKERIDALQGRLDHYVQQLTLNLMVSLRTHATTSLQNQQQILDNLATLMGKGNPTTDVTSHGFGSAVIEYVTKPLQESTRDAGKLFLRQELVKAVYEGGRDKETSSNIHMSESHRARLYNVFLANLSYPGNQDRELQIPKAHQETFRWVFEDPKNDTPPWSSFKTWLESDDQLYWITGKAGAGKSTLMKFITQPAELPEAEPLEAELSGKFAPNEARCAKYLRNRAHEKPFILASFYFWATGSAVQKSTKGLFLTFLAQVLRSYPDIIPLLSPAAWEALSLFNEPPRFSSPEEVGAMFHRAVVHVDSLATPVLFIDGLDEFDGNHEGLISLLHSLVSKTSVKLCVSSRPWVEFEKAFEHKPSLRLEDLTRSDIRKYISSKFLSDTSFKDLQQRETSFAIALMEEVAEKASGVFLWVRLVVSSILSGIRFGDRIIDLKTRFDLLPPDLERLYERMLDSLDPFYRQHAAEYFAIMRACPEPPRALLLSFADEENPIEFALALEHTTMPPRQITDRVKAMGLRVNSRCKGLLEIDRSSHQPDGPTPNASEIRVHYLHKTVQDYIDSKGTQRKLEPVSDDIHIKLLAAGLSVFKAVHRGNHESKPVETVHESIIEEYMYHAAGAHSEHAVDVIHLMDGFREAVVSKRGEIPFPKEVRDSLGDYFRMEPPSRLLCQAAACSVYQYVRVKANKNGLITDESNTCSRAVLKGTFAGFVPVRHSHPGGQYPLLLLPLESSKPLDHFTVKTVEAILQKGCNPNHTVTVHYNSTRRKFPSAWTVVIAEIVRALAHKSPTSRNREILGEIAELMISHGAVINQATVGNAMKMLQEVFIFRMSMLSKDSIHLDDTEDRAAIQKEIYLVLKRLKAGQGHLALNVEQRYQLETRSQTLVPRGISGGMLGTGTL</sequence>
<dbReference type="Pfam" id="PF24883">
    <property type="entry name" value="NPHP3_N"/>
    <property type="match status" value="1"/>
</dbReference>
<reference evidence="4 5" key="1">
    <citation type="journal article" date="2021" name="Nat. Commun.">
        <title>Genetic determinants of endophytism in the Arabidopsis root mycobiome.</title>
        <authorList>
            <person name="Mesny F."/>
            <person name="Miyauchi S."/>
            <person name="Thiergart T."/>
            <person name="Pickel B."/>
            <person name="Atanasova L."/>
            <person name="Karlsson M."/>
            <person name="Huettel B."/>
            <person name="Barry K.W."/>
            <person name="Haridas S."/>
            <person name="Chen C."/>
            <person name="Bauer D."/>
            <person name="Andreopoulos W."/>
            <person name="Pangilinan J."/>
            <person name="LaButti K."/>
            <person name="Riley R."/>
            <person name="Lipzen A."/>
            <person name="Clum A."/>
            <person name="Drula E."/>
            <person name="Henrissat B."/>
            <person name="Kohler A."/>
            <person name="Grigoriev I.V."/>
            <person name="Martin F.M."/>
            <person name="Hacquard S."/>
        </authorList>
    </citation>
    <scope>NUCLEOTIDE SEQUENCE [LARGE SCALE GENOMIC DNA]</scope>
    <source>
        <strain evidence="4 5">MPI-CAGE-CH-0241</strain>
    </source>
</reference>
<proteinExistence type="predicted"/>
<gene>
    <name evidence="4" type="ORF">B0T10DRAFT_96367</name>
</gene>
<evidence type="ECO:0000313" key="4">
    <source>
        <dbReference type="EMBL" id="KAH6866015.1"/>
    </source>
</evidence>
<keyword evidence="1" id="KW-0677">Repeat</keyword>
<name>A0A9P8VNE5_9HYPO</name>